<evidence type="ECO:0000313" key="2">
    <source>
        <dbReference type="Proteomes" id="UP000240206"/>
    </source>
</evidence>
<protein>
    <submittedName>
        <fullName evidence="1">Uncharacterized protein</fullName>
    </submittedName>
</protein>
<accession>A0A2P7EB77</accession>
<evidence type="ECO:0000313" key="1">
    <source>
        <dbReference type="EMBL" id="PSI00464.1"/>
    </source>
</evidence>
<gene>
    <name evidence="1" type="ORF">C7K08_13010</name>
</gene>
<reference evidence="2" key="1">
    <citation type="submission" date="2018-03" db="EMBL/GenBank/DDBJ databases">
        <title>Ecological and genomic features of two cosmopolitan and abundant freshwater picocyanobacteria.</title>
        <authorList>
            <person name="Cabello-Yeves P.J."/>
            <person name="Picazo A."/>
            <person name="Camacho A."/>
            <person name="Callieri C."/>
            <person name="Rosselli R."/>
            <person name="Roda-Garcia J."/>
            <person name="Coutinho F.H."/>
            <person name="Rodriguez-Valera F."/>
        </authorList>
    </citation>
    <scope>NUCLEOTIDE SEQUENCE [LARGE SCALE GENOMIC DNA]</scope>
    <source>
        <strain evidence="2">Tous</strain>
    </source>
</reference>
<dbReference type="AlphaFoldDB" id="A0A2P7EB77"/>
<dbReference type="RefSeq" id="WP_106500995.1">
    <property type="nucleotide sequence ID" value="NZ_PXVC01000120.1"/>
</dbReference>
<organism evidence="1 2">
    <name type="scientific">Synechococcus lacustris str. Tous</name>
    <dbReference type="NCBI Taxonomy" id="1910958"/>
    <lineage>
        <taxon>Bacteria</taxon>
        <taxon>Bacillati</taxon>
        <taxon>Cyanobacteriota</taxon>
        <taxon>Cyanophyceae</taxon>
        <taxon>Synechococcales</taxon>
        <taxon>Synechococcaceae</taxon>
        <taxon>Synechococcus</taxon>
    </lineage>
</organism>
<comment type="caution">
    <text evidence="1">The sequence shown here is derived from an EMBL/GenBank/DDBJ whole genome shotgun (WGS) entry which is preliminary data.</text>
</comment>
<proteinExistence type="predicted"/>
<dbReference type="EMBL" id="PXVC01000120">
    <property type="protein sequence ID" value="PSI00464.1"/>
    <property type="molecule type" value="Genomic_DNA"/>
</dbReference>
<sequence length="304" mass="34613">MGLPALLVVAGRMGQRQAWEVIFTITCENPEWQEQQLLERLPQADHSLHQLVRWQPRGSPCQSSQPGEWRGSLPINAQWAWERLPALAAWVHKLPATTTIALLGWRRCFSAWRQPAVDLTPLQLSLTPADLWSLPFPLPGGCVLQRDLPTQSKSPDQQLPETQLAGALGAAQPLGIFAEPILEYTPPITDPEPWLQQRDQQIAAQSQRWDWPWRQELEFRRHSRWLAAWQAFEQGEAPLALELWRRGCCHSQAPLAKQWLEALRLFSRCQELQPAAVTVADLLRQPAWKAEGCRLLGLKTTPWA</sequence>
<keyword evidence="2" id="KW-1185">Reference proteome</keyword>
<name>A0A2P7EB77_9SYNE</name>
<dbReference type="Proteomes" id="UP000240206">
    <property type="component" value="Unassembled WGS sequence"/>
</dbReference>